<keyword evidence="3 10" id="KW-0132">Cell division</keyword>
<comment type="caution">
    <text evidence="15">The sequence shown here is derived from an EMBL/GenBank/DDBJ whole genome shotgun (WGS) entry which is preliminary data.</text>
</comment>
<keyword evidence="1 10" id="KW-0963">Cytoplasm</keyword>
<dbReference type="InterPro" id="IPR036565">
    <property type="entry name" value="Mur-like_cat_sf"/>
</dbReference>
<dbReference type="NCBIfam" id="TIGR01143">
    <property type="entry name" value="murF"/>
    <property type="match status" value="1"/>
</dbReference>
<gene>
    <name evidence="10" type="primary">murF</name>
    <name evidence="15" type="ORF">PMH09_11215</name>
</gene>
<dbReference type="InterPro" id="IPR051046">
    <property type="entry name" value="MurCDEF_CellWall_CoF430Synth"/>
</dbReference>
<keyword evidence="5 10" id="KW-0067">ATP-binding</keyword>
<keyword evidence="2 10" id="KW-0436">Ligase</keyword>
<keyword evidence="6 10" id="KW-0133">Cell shape</keyword>
<evidence type="ECO:0000259" key="13">
    <source>
        <dbReference type="Pfam" id="PF02875"/>
    </source>
</evidence>
<comment type="subcellular location">
    <subcellularLocation>
        <location evidence="10 11">Cytoplasm</location>
    </subcellularLocation>
</comment>
<dbReference type="Gene3D" id="3.90.190.20">
    <property type="entry name" value="Mur ligase, C-terminal domain"/>
    <property type="match status" value="1"/>
</dbReference>
<dbReference type="Pfam" id="PF08245">
    <property type="entry name" value="Mur_ligase_M"/>
    <property type="match status" value="1"/>
</dbReference>
<accession>A0ABT7BY71</accession>
<evidence type="ECO:0000259" key="12">
    <source>
        <dbReference type="Pfam" id="PF01225"/>
    </source>
</evidence>
<dbReference type="SUPFAM" id="SSF63418">
    <property type="entry name" value="MurE/MurF N-terminal domain"/>
    <property type="match status" value="1"/>
</dbReference>
<feature type="binding site" evidence="10">
    <location>
        <begin position="113"/>
        <end position="119"/>
    </location>
    <ligand>
        <name>ATP</name>
        <dbReference type="ChEBI" id="CHEBI:30616"/>
    </ligand>
</feature>
<evidence type="ECO:0000313" key="15">
    <source>
        <dbReference type="EMBL" id="MDJ1183757.1"/>
    </source>
</evidence>
<evidence type="ECO:0000313" key="16">
    <source>
        <dbReference type="Proteomes" id="UP001232992"/>
    </source>
</evidence>
<proteinExistence type="inferred from homology"/>
<evidence type="ECO:0000256" key="11">
    <source>
        <dbReference type="RuleBase" id="RU004136"/>
    </source>
</evidence>
<evidence type="ECO:0000256" key="10">
    <source>
        <dbReference type="HAMAP-Rule" id="MF_02019"/>
    </source>
</evidence>
<dbReference type="PANTHER" id="PTHR43024:SF1">
    <property type="entry name" value="UDP-N-ACETYLMURAMOYL-TRIPEPTIDE--D-ALANYL-D-ALANINE LIGASE"/>
    <property type="match status" value="1"/>
</dbReference>
<evidence type="ECO:0000256" key="1">
    <source>
        <dbReference type="ARBA" id="ARBA00022490"/>
    </source>
</evidence>
<feature type="domain" description="Mur ligase C-terminal" evidence="13">
    <location>
        <begin position="321"/>
        <end position="434"/>
    </location>
</feature>
<sequence>MGFQATLARIIEVVNARVVHEDLCSDRLRVTGISTDTRSLNSGDVFVALRGESFDGHGFVAEAIAKGAIAVIVDTPVSESIVQLQVADTLVAYQTLGAWWRAQLDLPLVGVTGSCGKTTTKELISAALAQITGKEILKTEANFNNEIGVPKTLLNLSPSHGYAVLEMAMRGRGQIALLSQLAQPTISVIVNVGTAHIGLLGSEQAIAEAKCELLAEMPEDGVAILNADQPRLLETAAGVWSGKCITYGLTGGDCHGTLVDLQTLELEGVRLPLPLPGRHNASNYLAAIAVAKALGLDWTVLQSGLSVTLPTGRSGRYELPDDILILDETYNAGLESMKAALELLAETPGTRRFAVLGTMKELGDTSFQYHRQVGELAEQLRLSGVLVLEDDPVAKGISAGIMRIPCEGYPTREALLQRLQGLIQPGDRLLFKASHSVGLEQVADNLRQFFSTNLHTH</sequence>
<feature type="domain" description="Mur ligase N-terminal catalytic" evidence="12">
    <location>
        <begin position="30"/>
        <end position="79"/>
    </location>
</feature>
<dbReference type="InterPro" id="IPR000713">
    <property type="entry name" value="Mur_ligase_N"/>
</dbReference>
<dbReference type="InterPro" id="IPR004101">
    <property type="entry name" value="Mur_ligase_C"/>
</dbReference>
<dbReference type="EC" id="6.3.2.10" evidence="10 11"/>
<evidence type="ECO:0000256" key="4">
    <source>
        <dbReference type="ARBA" id="ARBA00022741"/>
    </source>
</evidence>
<dbReference type="Gene3D" id="3.40.1190.10">
    <property type="entry name" value="Mur-like, catalytic domain"/>
    <property type="match status" value="1"/>
</dbReference>
<keyword evidence="9 10" id="KW-0961">Cell wall biogenesis/degradation</keyword>
<dbReference type="PANTHER" id="PTHR43024">
    <property type="entry name" value="UDP-N-ACETYLMURAMOYL-TRIPEPTIDE--D-ALANYL-D-ALANINE LIGASE"/>
    <property type="match status" value="1"/>
</dbReference>
<keyword evidence="7 10" id="KW-0573">Peptidoglycan synthesis</keyword>
<evidence type="ECO:0000256" key="3">
    <source>
        <dbReference type="ARBA" id="ARBA00022618"/>
    </source>
</evidence>
<evidence type="ECO:0000256" key="2">
    <source>
        <dbReference type="ARBA" id="ARBA00022598"/>
    </source>
</evidence>
<reference evidence="15 16" key="1">
    <citation type="submission" date="2023-01" db="EMBL/GenBank/DDBJ databases">
        <title>Novel diversity within Roseofilum (Cyanobacteria; Desertifilaceae) from marine benthic mats with descriptions of four novel species.</title>
        <authorList>
            <person name="Wang Y."/>
            <person name="Berthold D.E."/>
            <person name="Hu J."/>
            <person name="Lefler F.W."/>
            <person name="Laughinghouse H.D. IV."/>
        </authorList>
    </citation>
    <scope>NUCLEOTIDE SEQUENCE [LARGE SCALE GENOMIC DNA]</scope>
    <source>
        <strain evidence="15 16">BLCC-M143</strain>
    </source>
</reference>
<dbReference type="SUPFAM" id="SSF53623">
    <property type="entry name" value="MurD-like peptide ligases, catalytic domain"/>
    <property type="match status" value="1"/>
</dbReference>
<dbReference type="EMBL" id="JAQOSQ010000009">
    <property type="protein sequence ID" value="MDJ1183757.1"/>
    <property type="molecule type" value="Genomic_DNA"/>
</dbReference>
<dbReference type="SUPFAM" id="SSF53244">
    <property type="entry name" value="MurD-like peptide ligases, peptide-binding domain"/>
    <property type="match status" value="1"/>
</dbReference>
<comment type="similarity">
    <text evidence="10">Belongs to the MurCDEF family. MurF subfamily.</text>
</comment>
<dbReference type="RefSeq" id="WP_283758409.1">
    <property type="nucleotide sequence ID" value="NZ_JAQOSQ010000009.1"/>
</dbReference>
<dbReference type="Gene3D" id="3.40.1390.10">
    <property type="entry name" value="MurE/MurF, N-terminal domain"/>
    <property type="match status" value="1"/>
</dbReference>
<dbReference type="InterPro" id="IPR036615">
    <property type="entry name" value="Mur_ligase_C_dom_sf"/>
</dbReference>
<evidence type="ECO:0000256" key="7">
    <source>
        <dbReference type="ARBA" id="ARBA00022984"/>
    </source>
</evidence>
<dbReference type="InterPro" id="IPR035911">
    <property type="entry name" value="MurE/MurF_N"/>
</dbReference>
<organism evidence="15 16">
    <name type="scientific">Roseofilum casamattae BLCC-M143</name>
    <dbReference type="NCBI Taxonomy" id="3022442"/>
    <lineage>
        <taxon>Bacteria</taxon>
        <taxon>Bacillati</taxon>
        <taxon>Cyanobacteriota</taxon>
        <taxon>Cyanophyceae</taxon>
        <taxon>Desertifilales</taxon>
        <taxon>Desertifilaceae</taxon>
        <taxon>Roseofilum</taxon>
        <taxon>Roseofilum casamattae</taxon>
    </lineage>
</organism>
<dbReference type="Proteomes" id="UP001232992">
    <property type="component" value="Unassembled WGS sequence"/>
</dbReference>
<dbReference type="HAMAP" id="MF_02019">
    <property type="entry name" value="MurF"/>
    <property type="match status" value="1"/>
</dbReference>
<keyword evidence="16" id="KW-1185">Reference proteome</keyword>
<keyword evidence="4 10" id="KW-0547">Nucleotide-binding</keyword>
<keyword evidence="8 10" id="KW-0131">Cell cycle</keyword>
<comment type="catalytic activity">
    <reaction evidence="10 11">
        <text>D-alanyl-D-alanine + UDP-N-acetyl-alpha-D-muramoyl-L-alanyl-gamma-D-glutamyl-meso-2,6-diaminopimelate + ATP = UDP-N-acetyl-alpha-D-muramoyl-L-alanyl-gamma-D-glutamyl-meso-2,6-diaminopimeloyl-D-alanyl-D-alanine + ADP + phosphate + H(+)</text>
        <dbReference type="Rhea" id="RHEA:28374"/>
        <dbReference type="ChEBI" id="CHEBI:15378"/>
        <dbReference type="ChEBI" id="CHEBI:30616"/>
        <dbReference type="ChEBI" id="CHEBI:43474"/>
        <dbReference type="ChEBI" id="CHEBI:57822"/>
        <dbReference type="ChEBI" id="CHEBI:61386"/>
        <dbReference type="ChEBI" id="CHEBI:83905"/>
        <dbReference type="ChEBI" id="CHEBI:456216"/>
        <dbReference type="EC" id="6.3.2.10"/>
    </reaction>
</comment>
<evidence type="ECO:0000256" key="6">
    <source>
        <dbReference type="ARBA" id="ARBA00022960"/>
    </source>
</evidence>
<comment type="function">
    <text evidence="10 11">Involved in cell wall formation. Catalyzes the final step in the synthesis of UDP-N-acetylmuramoyl-pentapeptide, the precursor of murein.</text>
</comment>
<comment type="pathway">
    <text evidence="10 11">Cell wall biogenesis; peptidoglycan biosynthesis.</text>
</comment>
<dbReference type="InterPro" id="IPR013221">
    <property type="entry name" value="Mur_ligase_cen"/>
</dbReference>
<evidence type="ECO:0000256" key="8">
    <source>
        <dbReference type="ARBA" id="ARBA00023306"/>
    </source>
</evidence>
<evidence type="ECO:0000256" key="9">
    <source>
        <dbReference type="ARBA" id="ARBA00023316"/>
    </source>
</evidence>
<dbReference type="Pfam" id="PF02875">
    <property type="entry name" value="Mur_ligase_C"/>
    <property type="match status" value="1"/>
</dbReference>
<protein>
    <recommendedName>
        <fullName evidence="10 11">UDP-N-acetylmuramoyl-tripeptide--D-alanyl-D-alanine ligase</fullName>
        <ecNumber evidence="10 11">6.3.2.10</ecNumber>
    </recommendedName>
    <alternativeName>
        <fullName evidence="10">D-alanyl-D-alanine-adding enzyme</fullName>
    </alternativeName>
</protein>
<evidence type="ECO:0000259" key="14">
    <source>
        <dbReference type="Pfam" id="PF08245"/>
    </source>
</evidence>
<evidence type="ECO:0000256" key="5">
    <source>
        <dbReference type="ARBA" id="ARBA00022840"/>
    </source>
</evidence>
<feature type="domain" description="Mur ligase central" evidence="14">
    <location>
        <begin position="111"/>
        <end position="291"/>
    </location>
</feature>
<dbReference type="InterPro" id="IPR005863">
    <property type="entry name" value="UDP-N-AcMur_synth"/>
</dbReference>
<dbReference type="Pfam" id="PF01225">
    <property type="entry name" value="Mur_ligase"/>
    <property type="match status" value="1"/>
</dbReference>
<name>A0ABT7BY71_9CYAN</name>
<dbReference type="GO" id="GO:0016874">
    <property type="term" value="F:ligase activity"/>
    <property type="evidence" value="ECO:0007669"/>
    <property type="project" value="UniProtKB-KW"/>
</dbReference>